<organism evidence="1">
    <name type="scientific">bioreactor metagenome</name>
    <dbReference type="NCBI Taxonomy" id="1076179"/>
    <lineage>
        <taxon>unclassified sequences</taxon>
        <taxon>metagenomes</taxon>
        <taxon>ecological metagenomes</taxon>
    </lineage>
</organism>
<sequence>MMPFIGVRISWLMLARKALLARLAPSAASLARTSSWVRRLTFSSRCSRYCSNASSRLSISTSMVLKASASCPISSLECLVARSLKFLLPAIRLAVSVSDPRAESRERCIRLAISRASAKATSEAAAKAARSVVISCQTLPRLAVRETVPMTLSFMVIGTMLVTCFQSATVPELAASVLRRWVSAGEVEPGSR</sequence>
<proteinExistence type="predicted"/>
<accession>A0A645C6M1</accession>
<gene>
    <name evidence="1" type="ORF">SDC9_120279</name>
</gene>
<dbReference type="EMBL" id="VSSQ01025269">
    <property type="protein sequence ID" value="MPM73299.1"/>
    <property type="molecule type" value="Genomic_DNA"/>
</dbReference>
<name>A0A645C6M1_9ZZZZ</name>
<reference evidence="1" key="1">
    <citation type="submission" date="2019-08" db="EMBL/GenBank/DDBJ databases">
        <authorList>
            <person name="Kucharzyk K."/>
            <person name="Murdoch R.W."/>
            <person name="Higgins S."/>
            <person name="Loffler F."/>
        </authorList>
    </citation>
    <scope>NUCLEOTIDE SEQUENCE</scope>
</reference>
<protein>
    <submittedName>
        <fullName evidence="1">Uncharacterized protein</fullName>
    </submittedName>
</protein>
<evidence type="ECO:0000313" key="1">
    <source>
        <dbReference type="EMBL" id="MPM73299.1"/>
    </source>
</evidence>
<comment type="caution">
    <text evidence="1">The sequence shown here is derived from an EMBL/GenBank/DDBJ whole genome shotgun (WGS) entry which is preliminary data.</text>
</comment>
<dbReference type="AlphaFoldDB" id="A0A645C6M1"/>